<dbReference type="AlphaFoldDB" id="A0A182SMK9"/>
<dbReference type="VEuPathDB" id="VectorBase:AMAM009788"/>
<name>A0A182SMK9_9DIPT</name>
<evidence type="ECO:0008006" key="3">
    <source>
        <dbReference type="Google" id="ProtNLM"/>
    </source>
</evidence>
<keyword evidence="2" id="KW-1185">Reference proteome</keyword>
<dbReference type="EnsemblMetazoa" id="AMAM009788-RA">
    <property type="protein sequence ID" value="AMAM009788-PA"/>
    <property type="gene ID" value="AMAM009788"/>
</dbReference>
<reference evidence="1" key="2">
    <citation type="submission" date="2020-05" db="UniProtKB">
        <authorList>
            <consortium name="EnsemblMetazoa"/>
        </authorList>
    </citation>
    <scope>IDENTIFICATION</scope>
    <source>
        <strain evidence="1">maculatus3</strain>
    </source>
</reference>
<reference evidence="2" key="1">
    <citation type="submission" date="2013-09" db="EMBL/GenBank/DDBJ databases">
        <title>The Genome Sequence of Anopheles maculatus species B.</title>
        <authorList>
            <consortium name="The Broad Institute Genomics Platform"/>
            <person name="Neafsey D.E."/>
            <person name="Besansky N."/>
            <person name="Howell P."/>
            <person name="Walton C."/>
            <person name="Young S.K."/>
            <person name="Zeng Q."/>
            <person name="Gargeya S."/>
            <person name="Fitzgerald M."/>
            <person name="Haas B."/>
            <person name="Abouelleil A."/>
            <person name="Allen A.W."/>
            <person name="Alvarado L."/>
            <person name="Arachchi H.M."/>
            <person name="Berlin A.M."/>
            <person name="Chapman S.B."/>
            <person name="Gainer-Dewar J."/>
            <person name="Goldberg J."/>
            <person name="Griggs A."/>
            <person name="Gujja S."/>
            <person name="Hansen M."/>
            <person name="Howarth C."/>
            <person name="Imamovic A."/>
            <person name="Ireland A."/>
            <person name="Larimer J."/>
            <person name="McCowan C."/>
            <person name="Murphy C."/>
            <person name="Pearson M."/>
            <person name="Poon T.W."/>
            <person name="Priest M."/>
            <person name="Roberts A."/>
            <person name="Saif S."/>
            <person name="Shea T."/>
            <person name="Sisk P."/>
            <person name="Sykes S."/>
            <person name="Wortman J."/>
            <person name="Nusbaum C."/>
            <person name="Birren B."/>
        </authorList>
    </citation>
    <scope>NUCLEOTIDE SEQUENCE [LARGE SCALE GENOMIC DNA]</scope>
    <source>
        <strain evidence="2">maculatus3</strain>
    </source>
</reference>
<dbReference type="Proteomes" id="UP000075901">
    <property type="component" value="Unassembled WGS sequence"/>
</dbReference>
<organism evidence="1 2">
    <name type="scientific">Anopheles maculatus</name>
    <dbReference type="NCBI Taxonomy" id="74869"/>
    <lineage>
        <taxon>Eukaryota</taxon>
        <taxon>Metazoa</taxon>
        <taxon>Ecdysozoa</taxon>
        <taxon>Arthropoda</taxon>
        <taxon>Hexapoda</taxon>
        <taxon>Insecta</taxon>
        <taxon>Pterygota</taxon>
        <taxon>Neoptera</taxon>
        <taxon>Endopterygota</taxon>
        <taxon>Diptera</taxon>
        <taxon>Nematocera</taxon>
        <taxon>Culicoidea</taxon>
        <taxon>Culicidae</taxon>
        <taxon>Anophelinae</taxon>
        <taxon>Anopheles</taxon>
        <taxon>Anopheles maculatus group</taxon>
    </lineage>
</organism>
<evidence type="ECO:0000313" key="1">
    <source>
        <dbReference type="EnsemblMetazoa" id="AMAM009788-PA"/>
    </source>
</evidence>
<proteinExistence type="predicted"/>
<evidence type="ECO:0000313" key="2">
    <source>
        <dbReference type="Proteomes" id="UP000075901"/>
    </source>
</evidence>
<protein>
    <recommendedName>
        <fullName evidence="3">Reverse transcriptase zinc-binding domain-containing protein</fullName>
    </recommendedName>
</protein>
<accession>A0A182SMK9</accession>
<sequence length="245" mass="28328">MAERMVSLHQWQQEWQESAHSAWTRLLIPEVTSWTSCRFGEVEFFTTQLMAGHGFFQDHLERMNFIQEAHCPECWELRETPEHVILECPRFIAGRRRMNCQVREEVTVANIIALMCSSRNIWCAIAETIGVILTRLQQRRIRIDRATVMISVEDQATTICSRSPLETGRVISSSVTNGDREAKTPDNPHQVFTARRSDELSMTKIAYTIHFQCYTPVGDLRMFGERLEEVLVGRIRQYPIGGPMP</sequence>